<dbReference type="Gene3D" id="1.10.150.50">
    <property type="entry name" value="Transcription Factor, Ets-1"/>
    <property type="match status" value="1"/>
</dbReference>
<dbReference type="InterPro" id="IPR013761">
    <property type="entry name" value="SAM/pointed_sf"/>
</dbReference>
<organism evidence="2 3">
    <name type="scientific">Rhizophagus clarus</name>
    <dbReference type="NCBI Taxonomy" id="94130"/>
    <lineage>
        <taxon>Eukaryota</taxon>
        <taxon>Fungi</taxon>
        <taxon>Fungi incertae sedis</taxon>
        <taxon>Mucoromycota</taxon>
        <taxon>Glomeromycotina</taxon>
        <taxon>Glomeromycetes</taxon>
        <taxon>Glomerales</taxon>
        <taxon>Glomeraceae</taxon>
        <taxon>Rhizophagus</taxon>
    </lineage>
</organism>
<accession>A0A2Z6QUG3</accession>
<dbReference type="Proteomes" id="UP000247702">
    <property type="component" value="Unassembled WGS sequence"/>
</dbReference>
<dbReference type="SUPFAM" id="SSF47769">
    <property type="entry name" value="SAM/Pointed domain"/>
    <property type="match status" value="1"/>
</dbReference>
<comment type="caution">
    <text evidence="2">The sequence shown here is derived from an EMBL/GenBank/DDBJ whole genome shotgun (WGS) entry which is preliminary data.</text>
</comment>
<dbReference type="InterPro" id="IPR001660">
    <property type="entry name" value="SAM"/>
</dbReference>
<reference evidence="2 3" key="1">
    <citation type="submission" date="2017-11" db="EMBL/GenBank/DDBJ databases">
        <title>The genome of Rhizophagus clarus HR1 reveals common genetic basis of auxotrophy among arbuscular mycorrhizal fungi.</title>
        <authorList>
            <person name="Kobayashi Y."/>
        </authorList>
    </citation>
    <scope>NUCLEOTIDE SEQUENCE [LARGE SCALE GENOMIC DNA]</scope>
    <source>
        <strain evidence="2 3">HR1</strain>
    </source>
</reference>
<gene>
    <name evidence="2" type="ORF">RclHR1_02240029</name>
</gene>
<evidence type="ECO:0000313" key="2">
    <source>
        <dbReference type="EMBL" id="GBB93857.1"/>
    </source>
</evidence>
<dbReference type="EMBL" id="BEXD01001380">
    <property type="protein sequence ID" value="GBB93857.1"/>
    <property type="molecule type" value="Genomic_DNA"/>
</dbReference>
<protein>
    <recommendedName>
        <fullName evidence="1">SAM domain-containing protein</fullName>
    </recommendedName>
</protein>
<evidence type="ECO:0000259" key="1">
    <source>
        <dbReference type="SMART" id="SM00454"/>
    </source>
</evidence>
<proteinExistence type="predicted"/>
<keyword evidence="3" id="KW-1185">Reference proteome</keyword>
<name>A0A2Z6QUG3_9GLOM</name>
<evidence type="ECO:0000313" key="3">
    <source>
        <dbReference type="Proteomes" id="UP000247702"/>
    </source>
</evidence>
<dbReference type="SMART" id="SM00454">
    <property type="entry name" value="SAM"/>
    <property type="match status" value="1"/>
</dbReference>
<feature type="domain" description="SAM" evidence="1">
    <location>
        <begin position="13"/>
        <end position="81"/>
    </location>
</feature>
<dbReference type="Pfam" id="PF00536">
    <property type="entry name" value="SAM_1"/>
    <property type="match status" value="1"/>
</dbReference>
<dbReference type="AlphaFoldDB" id="A0A2Z6QUG3"/>
<sequence>MSTSTAEHDSYLVENWDTETLIDFLKEQNLKLEEKHYDILRKEEITGQDFLDMTEEKFRSYGFKGGPAMRLAKEVHTLKEKPKRAFSSYKSLKEVLTKYGIDGNGIGTIRQFPPATYKLDDDDEELVQCIKEIKRRLGNMGTLLADSNEAMRCEYISAILHASLYIVKRITTDKDLTLAPQLEVVGEESTGRVDYAIKTLEELICITEGKLHQVTMGFAQNLVQCESALQVNKKNRKRKSGDAFGEDFDYIYGIVTTASDWYFILFASDGISSTSKDPINIRFTESALKEGSEEEKDLCKNVKRVMEVVVGLLKDRLECVVTMGFAQNLVQCESALQVNKKNRKRKSGDAFGEDFDYIYGIVTTASDWYFILFASDGISSTSKDPINIRFTESALKEGSEEEKDLCKNVKRVMEVVVGLLKDRLECVDQVKKYTSDHQSHMTLIKTVPSGNDQIKAEVSTSANVLSVSSSSQSKPDHSYFRNKILDQYPNLYRECSSENFDYYGITDETSCGDHICPLCKLGHDDEEIEGRYKTGSYFIKCEQREIEITA</sequence>